<accession>A0ABS6EUU4</accession>
<sequence length="226" mass="24513">METGKLLTDRVADEIVRSIIGQKLKPGDKLPNEFELAKTLGVGRSTLREAIKTLVSRSVVEIRRGSGTFVSARSGVSEDPLGLEFLTDKVQVATDLLELRFLVEPRLASLAASRCTPEELDDLMHLCDACEKKMLAGDDFSKENTAYHAAIARTSGNVVVPNLAVILCGPPSMLAGTPSQKALEELARTNREILTAIGAHDEMAAYDAMLLHLAQCRRSIAQQSLQ</sequence>
<dbReference type="RefSeq" id="WP_216471176.1">
    <property type="nucleotide sequence ID" value="NZ_JAHLQI010000009.1"/>
</dbReference>
<evidence type="ECO:0000313" key="6">
    <source>
        <dbReference type="Proteomes" id="UP000783588"/>
    </source>
</evidence>
<dbReference type="InterPro" id="IPR000524">
    <property type="entry name" value="Tscrpt_reg_HTH_GntR"/>
</dbReference>
<dbReference type="InterPro" id="IPR011711">
    <property type="entry name" value="GntR_C"/>
</dbReference>
<comment type="caution">
    <text evidence="5">The sequence shown here is derived from an EMBL/GenBank/DDBJ whole genome shotgun (WGS) entry which is preliminary data.</text>
</comment>
<dbReference type="PANTHER" id="PTHR43537">
    <property type="entry name" value="TRANSCRIPTIONAL REGULATOR, GNTR FAMILY"/>
    <property type="match status" value="1"/>
</dbReference>
<dbReference type="Proteomes" id="UP000783588">
    <property type="component" value="Unassembled WGS sequence"/>
</dbReference>
<keyword evidence="1" id="KW-0805">Transcription regulation</keyword>
<reference evidence="5 6" key="1">
    <citation type="submission" date="2021-06" db="EMBL/GenBank/DDBJ databases">
        <authorList>
            <person name="Sun Q."/>
            <person name="Li D."/>
        </authorList>
    </citation>
    <scope>NUCLEOTIDE SEQUENCE [LARGE SCALE GENOMIC DNA]</scope>
    <source>
        <strain evidence="5 6">MSJd-7</strain>
    </source>
</reference>
<keyword evidence="6" id="KW-1185">Reference proteome</keyword>
<dbReference type="SMART" id="SM00895">
    <property type="entry name" value="FCD"/>
    <property type="match status" value="1"/>
</dbReference>
<keyword evidence="3" id="KW-0804">Transcription</keyword>
<proteinExistence type="predicted"/>
<evidence type="ECO:0000256" key="2">
    <source>
        <dbReference type="ARBA" id="ARBA00023125"/>
    </source>
</evidence>
<dbReference type="SMART" id="SM00345">
    <property type="entry name" value="HTH_GNTR"/>
    <property type="match status" value="1"/>
</dbReference>
<evidence type="ECO:0000256" key="3">
    <source>
        <dbReference type="ARBA" id="ARBA00023163"/>
    </source>
</evidence>
<organism evidence="5 6">
    <name type="scientific">Butyricicoccus intestinisimiae</name>
    <dbReference type="NCBI Taxonomy" id="2841509"/>
    <lineage>
        <taxon>Bacteria</taxon>
        <taxon>Bacillati</taxon>
        <taxon>Bacillota</taxon>
        <taxon>Clostridia</taxon>
        <taxon>Eubacteriales</taxon>
        <taxon>Butyricicoccaceae</taxon>
        <taxon>Butyricicoccus</taxon>
    </lineage>
</organism>
<evidence type="ECO:0000313" key="5">
    <source>
        <dbReference type="EMBL" id="MBU5491438.1"/>
    </source>
</evidence>
<evidence type="ECO:0000259" key="4">
    <source>
        <dbReference type="PROSITE" id="PS50949"/>
    </source>
</evidence>
<feature type="domain" description="HTH gntR-type" evidence="4">
    <location>
        <begin position="5"/>
        <end position="73"/>
    </location>
</feature>
<dbReference type="Pfam" id="PF07729">
    <property type="entry name" value="FCD"/>
    <property type="match status" value="1"/>
</dbReference>
<keyword evidence="2" id="KW-0238">DNA-binding</keyword>
<dbReference type="EMBL" id="JAHLQI010000009">
    <property type="protein sequence ID" value="MBU5491438.1"/>
    <property type="molecule type" value="Genomic_DNA"/>
</dbReference>
<name>A0ABS6EUU4_9FIRM</name>
<dbReference type="PROSITE" id="PS50949">
    <property type="entry name" value="HTH_GNTR"/>
    <property type="match status" value="1"/>
</dbReference>
<evidence type="ECO:0000256" key="1">
    <source>
        <dbReference type="ARBA" id="ARBA00023015"/>
    </source>
</evidence>
<dbReference type="CDD" id="cd07377">
    <property type="entry name" value="WHTH_GntR"/>
    <property type="match status" value="1"/>
</dbReference>
<protein>
    <submittedName>
        <fullName evidence="5">FadR family transcriptional regulator</fullName>
    </submittedName>
</protein>
<dbReference type="Pfam" id="PF00392">
    <property type="entry name" value="GntR"/>
    <property type="match status" value="1"/>
</dbReference>
<dbReference type="PANTHER" id="PTHR43537:SF5">
    <property type="entry name" value="UXU OPERON TRANSCRIPTIONAL REGULATOR"/>
    <property type="match status" value="1"/>
</dbReference>
<gene>
    <name evidence="5" type="ORF">KQI75_12585</name>
</gene>